<comment type="caution">
    <text evidence="2">The sequence shown here is derived from an EMBL/GenBank/DDBJ whole genome shotgun (WGS) entry which is preliminary data.</text>
</comment>
<keyword evidence="3" id="KW-1185">Reference proteome</keyword>
<feature type="compositionally biased region" description="Low complexity" evidence="1">
    <location>
        <begin position="29"/>
        <end position="43"/>
    </location>
</feature>
<dbReference type="AlphaFoldDB" id="A0A9Q0FRE0"/>
<dbReference type="PANTHER" id="PTHR36749">
    <property type="entry name" value="F7O18.3 PROTEIN"/>
    <property type="match status" value="1"/>
</dbReference>
<proteinExistence type="predicted"/>
<reference evidence="2" key="1">
    <citation type="submission" date="2022-02" db="EMBL/GenBank/DDBJ databases">
        <authorList>
            <person name="Henning P.M."/>
            <person name="McCubbin A.G."/>
            <person name="Shore J.S."/>
        </authorList>
    </citation>
    <scope>NUCLEOTIDE SEQUENCE</scope>
    <source>
        <strain evidence="2">F60SS</strain>
        <tissue evidence="2">Leaves</tissue>
    </source>
</reference>
<accession>A0A9Q0FRE0</accession>
<evidence type="ECO:0000313" key="3">
    <source>
        <dbReference type="Proteomes" id="UP001141552"/>
    </source>
</evidence>
<feature type="compositionally biased region" description="Polar residues" evidence="1">
    <location>
        <begin position="266"/>
        <end position="275"/>
    </location>
</feature>
<gene>
    <name evidence="2" type="ORF">Tsubulata_021281</name>
</gene>
<reference evidence="2" key="2">
    <citation type="journal article" date="2023" name="Plants (Basel)">
        <title>Annotation of the Turnera subulata (Passifloraceae) Draft Genome Reveals the S-Locus Evolved after the Divergence of Turneroideae from Passifloroideae in a Stepwise Manner.</title>
        <authorList>
            <person name="Henning P.M."/>
            <person name="Roalson E.H."/>
            <person name="Mir W."/>
            <person name="McCubbin A.G."/>
            <person name="Shore J.S."/>
        </authorList>
    </citation>
    <scope>NUCLEOTIDE SEQUENCE</scope>
    <source>
        <strain evidence="2">F60SS</strain>
    </source>
</reference>
<dbReference type="OrthoDB" id="64928at2759"/>
<feature type="region of interest" description="Disordered" evidence="1">
    <location>
        <begin position="254"/>
        <end position="294"/>
    </location>
</feature>
<feature type="region of interest" description="Disordered" evidence="1">
    <location>
        <begin position="1"/>
        <end position="70"/>
    </location>
</feature>
<evidence type="ECO:0000313" key="2">
    <source>
        <dbReference type="EMBL" id="KAJ4836216.1"/>
    </source>
</evidence>
<dbReference type="Proteomes" id="UP001141552">
    <property type="component" value="Unassembled WGS sequence"/>
</dbReference>
<name>A0A9Q0FRE0_9ROSI</name>
<evidence type="ECO:0000256" key="1">
    <source>
        <dbReference type="SAM" id="MobiDB-lite"/>
    </source>
</evidence>
<organism evidence="2 3">
    <name type="scientific">Turnera subulata</name>
    <dbReference type="NCBI Taxonomy" id="218843"/>
    <lineage>
        <taxon>Eukaryota</taxon>
        <taxon>Viridiplantae</taxon>
        <taxon>Streptophyta</taxon>
        <taxon>Embryophyta</taxon>
        <taxon>Tracheophyta</taxon>
        <taxon>Spermatophyta</taxon>
        <taxon>Magnoliopsida</taxon>
        <taxon>eudicotyledons</taxon>
        <taxon>Gunneridae</taxon>
        <taxon>Pentapetalae</taxon>
        <taxon>rosids</taxon>
        <taxon>fabids</taxon>
        <taxon>Malpighiales</taxon>
        <taxon>Passifloraceae</taxon>
        <taxon>Turnera</taxon>
    </lineage>
</organism>
<sequence length="434" mass="48123">MSDNLFEGLPPPSHNQEQNASIEEKTTDNSRTSTTTSIETSAAPPLPAAPKPALKSALKRPKPVEPNPPGKEGFAFWVPWRFWTFTGYPTWDITANFEDIVPEKSNGSGKRLRFKTTTDASETQVIEAMQKIASHIKNLGKFSKASKLAIQLIQAGSVKAATSDHFFAILEAAMSLTTSCTDPSVRSDYYALFAAAQDVAECLNPKQKHQLETWRIRAVVANDLFTDDSFVFSKTAGQIKEAISILPVATEDDDTEEAAALKDGSETTVQDSSTGEPVKESREESDPFGLDALIPSTAKKDEKAKGKKDMTAKMRIEENETKGFLKSQREALITCLDIAARRYKTPWCQTVIDILVKHAFDNVMRFTSRQRDAISKLWASIREQQARRKQGKSVNGKLDVNGFEWLQQKYATEKISIRHSVGGSGDRRATQWLG</sequence>
<dbReference type="PANTHER" id="PTHR36749:SF1">
    <property type="entry name" value="F7O18.3 PROTEIN"/>
    <property type="match status" value="1"/>
</dbReference>
<protein>
    <submittedName>
        <fullName evidence="2">Uncharacterized protein</fullName>
    </submittedName>
</protein>
<dbReference type="EMBL" id="JAKUCV010004200">
    <property type="protein sequence ID" value="KAJ4836216.1"/>
    <property type="molecule type" value="Genomic_DNA"/>
</dbReference>